<reference evidence="2 3" key="1">
    <citation type="submission" date="2012-02" db="EMBL/GenBank/DDBJ databases">
        <title>Whole genome shotgun sequence of Mobilicoccus pelagius NBRC 104925.</title>
        <authorList>
            <person name="Yoshida Y."/>
            <person name="Hosoyama A."/>
            <person name="Tsuchikane K."/>
            <person name="Katsumata H."/>
            <person name="Yamazaki S."/>
            <person name="Fujita N."/>
        </authorList>
    </citation>
    <scope>NUCLEOTIDE SEQUENCE [LARGE SCALE GENOMIC DNA]</scope>
    <source>
        <strain evidence="2 3">NBRC 104925</strain>
    </source>
</reference>
<accession>H5URD2</accession>
<gene>
    <name evidence="2" type="ORF">MOPEL_071_00040</name>
</gene>
<dbReference type="STRING" id="1089455.MOPEL_071_00040"/>
<evidence type="ECO:0000313" key="3">
    <source>
        <dbReference type="Proteomes" id="UP000004367"/>
    </source>
</evidence>
<feature type="transmembrane region" description="Helical" evidence="1">
    <location>
        <begin position="21"/>
        <end position="42"/>
    </location>
</feature>
<dbReference type="Proteomes" id="UP000004367">
    <property type="component" value="Unassembled WGS sequence"/>
</dbReference>
<evidence type="ECO:0000256" key="1">
    <source>
        <dbReference type="SAM" id="Phobius"/>
    </source>
</evidence>
<keyword evidence="3" id="KW-1185">Reference proteome</keyword>
<dbReference type="AlphaFoldDB" id="H5URD2"/>
<keyword evidence="1" id="KW-0812">Transmembrane</keyword>
<keyword evidence="1" id="KW-0472">Membrane</keyword>
<evidence type="ECO:0000313" key="2">
    <source>
        <dbReference type="EMBL" id="GAB48290.1"/>
    </source>
</evidence>
<dbReference type="OrthoDB" id="9789704at2"/>
<dbReference type="Gene3D" id="1.20.1730.10">
    <property type="entry name" value="Sodium/glucose cotransporter"/>
    <property type="match status" value="1"/>
</dbReference>
<organism evidence="2 3">
    <name type="scientific">Mobilicoccus pelagius NBRC 104925</name>
    <dbReference type="NCBI Taxonomy" id="1089455"/>
    <lineage>
        <taxon>Bacteria</taxon>
        <taxon>Bacillati</taxon>
        <taxon>Actinomycetota</taxon>
        <taxon>Actinomycetes</taxon>
        <taxon>Micrococcales</taxon>
        <taxon>Dermatophilaceae</taxon>
        <taxon>Mobilicoccus</taxon>
    </lineage>
</organism>
<name>H5URD2_9MICO</name>
<feature type="transmembrane region" description="Helical" evidence="1">
    <location>
        <begin position="48"/>
        <end position="67"/>
    </location>
</feature>
<keyword evidence="1" id="KW-1133">Transmembrane helix</keyword>
<dbReference type="InterPro" id="IPR038377">
    <property type="entry name" value="Na/Glc_symporter_sf"/>
</dbReference>
<dbReference type="eggNOG" id="COG0591">
    <property type="taxonomic scope" value="Bacteria"/>
</dbReference>
<protein>
    <submittedName>
        <fullName evidence="2">Putative Na+/solute symporter</fullName>
    </submittedName>
</protein>
<comment type="caution">
    <text evidence="2">The sequence shown here is derived from an EMBL/GenBank/DDBJ whole genome shotgun (WGS) entry which is preliminary data.</text>
</comment>
<dbReference type="EMBL" id="BAFE01000051">
    <property type="protein sequence ID" value="GAB48290.1"/>
    <property type="molecule type" value="Genomic_DNA"/>
</dbReference>
<sequence>MLGATTEFPPCTARIAARSSACIVLGGTVVLVYSVVGGMWSITLAEQAQFFIETAGIFFLMLCRPSVRPRR</sequence>
<proteinExistence type="predicted"/>